<sequence length="649" mass="70701">MANPKPLTPAEQSRVDYLKVRRAVTSADPAVIEVHPDNPFLPDTSDDDKNQIPLSLQGKPFKCLVPRPDVADETTPTPGAIYLTFDGSQIDETKYSYTTPLDAAVLKIEREFPAGLTGRSGKHELGYVVRQGGNSRLSEPLECNVDRTPPAVFLPPGIPKEVEEGLTKKYLDDNDYVPVKISEYGEMRIGDFIELYYGDSITLAELIATFTRDDATSEIVLKLTADQVFKLGEGKHGLFYKVIDRKGNPSIFSPSVTFEVVLTDAPEGLLPLSIPLYDSVGDGLVDLKDAQTPLGVGILDEYTHYLPGDELVVTYDGILQVAKTINDFPFYVDISFKDVFNNDPGEKTVAVSYQIKRGSTYYPPTPISKNVDVDLRKPGLPIDPDNPDPTNPNLALVTVQGNSGGTVNTLREADKDEDVTVTVNIYTDAKEDDTVQLRYAGQLVSAADGGLITIPDVIPTSLQWEVDWSVFAAAGNGDPTHPMAYVIGHPLNDNVDISDPREVDVLIQVDTVPDPEFLHLDPDPDLVNFLNCGSLRRDPNQGVVVEVRVPGGELALANQELMFTYQGYTDAGGANPKPGTFLEVPYTPTDQEAAAGFIVKIPYAPILATLNAWGRVHYTAVINGRDTPSKVHGVRVYMVVEGGTCPLPT</sequence>
<accession>A0A7U9CKU0</accession>
<dbReference type="AlphaFoldDB" id="A0A7U9CKU0"/>
<evidence type="ECO:0000313" key="2">
    <source>
        <dbReference type="Proteomes" id="UP000006045"/>
    </source>
</evidence>
<dbReference type="RefSeq" id="WP_003222728.1">
    <property type="nucleotide sequence ID" value="NZ_CM001561.1"/>
</dbReference>
<dbReference type="Proteomes" id="UP000006045">
    <property type="component" value="Chromosome"/>
</dbReference>
<evidence type="ECO:0000313" key="1">
    <source>
        <dbReference type="EMBL" id="EJZ57120.1"/>
    </source>
</evidence>
<proteinExistence type="predicted"/>
<protein>
    <submittedName>
        <fullName evidence="1">Uncharacterized protein</fullName>
    </submittedName>
</protein>
<name>A0A7U9CKU0_PSEFL</name>
<organism evidence="1 2">
    <name type="scientific">Pseudomonas fluorescens R124</name>
    <dbReference type="NCBI Taxonomy" id="743713"/>
    <lineage>
        <taxon>Bacteria</taxon>
        <taxon>Pseudomonadati</taxon>
        <taxon>Pseudomonadota</taxon>
        <taxon>Gammaproteobacteria</taxon>
        <taxon>Pseudomonadales</taxon>
        <taxon>Pseudomonadaceae</taxon>
        <taxon>Pseudomonas</taxon>
    </lineage>
</organism>
<dbReference type="EMBL" id="CM001561">
    <property type="protein sequence ID" value="EJZ57120.1"/>
    <property type="molecule type" value="Genomic_DNA"/>
</dbReference>
<gene>
    <name evidence="1" type="ORF">I1A_001435</name>
</gene>
<reference evidence="1 2" key="1">
    <citation type="submission" date="2012-08" db="EMBL/GenBank/DDBJ databases">
        <title>The genome of cave-isolated P. fluorescens strain R124 demonstrates phenotypic adaptation to the mineral environment.</title>
        <authorList>
            <person name="Barton M.D."/>
            <person name="Petronio M."/>
            <person name="Giarrizzo J.G."/>
            <person name="Bowling B.V."/>
            <person name="Barton H.A."/>
        </authorList>
    </citation>
    <scope>NUCLEOTIDE SEQUENCE [LARGE SCALE GENOMIC DNA]</scope>
    <source>
        <strain evidence="1 2">R124</strain>
    </source>
</reference>